<dbReference type="AlphaFoldDB" id="A0A5B7DVY8"/>
<proteinExistence type="predicted"/>
<feature type="region of interest" description="Disordered" evidence="1">
    <location>
        <begin position="71"/>
        <end position="100"/>
    </location>
</feature>
<comment type="caution">
    <text evidence="3">The sequence shown here is derived from an EMBL/GenBank/DDBJ whole genome shotgun (WGS) entry which is preliminary data.</text>
</comment>
<feature type="domain" description="CCHC-type" evidence="2">
    <location>
        <begin position="111"/>
        <end position="122"/>
    </location>
</feature>
<dbReference type="Proteomes" id="UP000324222">
    <property type="component" value="Unassembled WGS sequence"/>
</dbReference>
<accession>A0A5B7DVY8</accession>
<name>A0A5B7DVY8_PORTR</name>
<dbReference type="OrthoDB" id="6380096at2759"/>
<dbReference type="PANTHER" id="PTHR46888">
    <property type="entry name" value="ZINC KNUCKLE DOMAINCONTAINING PROTEIN-RELATED"/>
    <property type="match status" value="1"/>
</dbReference>
<dbReference type="Gene3D" id="1.10.4020.10">
    <property type="entry name" value="DNA breaking-rejoining enzymes"/>
    <property type="match status" value="1"/>
</dbReference>
<evidence type="ECO:0000313" key="4">
    <source>
        <dbReference type="Proteomes" id="UP000324222"/>
    </source>
</evidence>
<sequence>MSTSLQLFDSWVESCHISPTFESLREFIILDQFIASLSYDLRIFLKEQDTTNLKTAVDKADWAAAHNAYPKQNSSRATGRSAYHKASKSTEKGNEAINTKQDQRSYFRMVRCYNCGEEGHVRSVSKESQSLEVL</sequence>
<dbReference type="GO" id="GO:0008270">
    <property type="term" value="F:zinc ion binding"/>
    <property type="evidence" value="ECO:0007669"/>
    <property type="project" value="InterPro"/>
</dbReference>
<dbReference type="PANTHER" id="PTHR46888:SF1">
    <property type="entry name" value="RIBONUCLEASE H"/>
    <property type="match status" value="1"/>
</dbReference>
<protein>
    <recommendedName>
        <fullName evidence="2">CCHC-type domain-containing protein</fullName>
    </recommendedName>
</protein>
<organism evidence="3 4">
    <name type="scientific">Portunus trituberculatus</name>
    <name type="common">Swimming crab</name>
    <name type="synonym">Neptunus trituberculatus</name>
    <dbReference type="NCBI Taxonomy" id="210409"/>
    <lineage>
        <taxon>Eukaryota</taxon>
        <taxon>Metazoa</taxon>
        <taxon>Ecdysozoa</taxon>
        <taxon>Arthropoda</taxon>
        <taxon>Crustacea</taxon>
        <taxon>Multicrustacea</taxon>
        <taxon>Malacostraca</taxon>
        <taxon>Eumalacostraca</taxon>
        <taxon>Eucarida</taxon>
        <taxon>Decapoda</taxon>
        <taxon>Pleocyemata</taxon>
        <taxon>Brachyura</taxon>
        <taxon>Eubrachyura</taxon>
        <taxon>Portunoidea</taxon>
        <taxon>Portunidae</taxon>
        <taxon>Portuninae</taxon>
        <taxon>Portunus</taxon>
    </lineage>
</organism>
<dbReference type="SUPFAM" id="SSF47353">
    <property type="entry name" value="Retrovirus capsid dimerization domain-like"/>
    <property type="match status" value="1"/>
</dbReference>
<evidence type="ECO:0000313" key="3">
    <source>
        <dbReference type="EMBL" id="MPC25842.1"/>
    </source>
</evidence>
<dbReference type="EMBL" id="VSRR010001516">
    <property type="protein sequence ID" value="MPC25842.1"/>
    <property type="molecule type" value="Genomic_DNA"/>
</dbReference>
<dbReference type="Pfam" id="PF00098">
    <property type="entry name" value="zf-CCHC"/>
    <property type="match status" value="1"/>
</dbReference>
<dbReference type="GO" id="GO:0003676">
    <property type="term" value="F:nucleic acid binding"/>
    <property type="evidence" value="ECO:0007669"/>
    <property type="project" value="InterPro"/>
</dbReference>
<gene>
    <name evidence="3" type="ORF">E2C01_018965</name>
</gene>
<evidence type="ECO:0000256" key="1">
    <source>
        <dbReference type="SAM" id="MobiDB-lite"/>
    </source>
</evidence>
<dbReference type="InterPro" id="IPR038269">
    <property type="entry name" value="SCAN_sf"/>
</dbReference>
<evidence type="ECO:0000259" key="2">
    <source>
        <dbReference type="Pfam" id="PF00098"/>
    </source>
</evidence>
<dbReference type="InterPro" id="IPR001878">
    <property type="entry name" value="Znf_CCHC"/>
</dbReference>
<keyword evidence="4" id="KW-1185">Reference proteome</keyword>
<reference evidence="3 4" key="1">
    <citation type="submission" date="2019-05" db="EMBL/GenBank/DDBJ databases">
        <title>Another draft genome of Portunus trituberculatus and its Hox gene families provides insights of decapod evolution.</title>
        <authorList>
            <person name="Jeong J.-H."/>
            <person name="Song I."/>
            <person name="Kim S."/>
            <person name="Choi T."/>
            <person name="Kim D."/>
            <person name="Ryu S."/>
            <person name="Kim W."/>
        </authorList>
    </citation>
    <scope>NUCLEOTIDE SEQUENCE [LARGE SCALE GENOMIC DNA]</scope>
    <source>
        <tissue evidence="3">Muscle</tissue>
    </source>
</reference>